<accession>A0A3N4I5F1</accession>
<proteinExistence type="predicted"/>
<organism evidence="1 2">
    <name type="scientific">Ascobolus immersus RN42</name>
    <dbReference type="NCBI Taxonomy" id="1160509"/>
    <lineage>
        <taxon>Eukaryota</taxon>
        <taxon>Fungi</taxon>
        <taxon>Dikarya</taxon>
        <taxon>Ascomycota</taxon>
        <taxon>Pezizomycotina</taxon>
        <taxon>Pezizomycetes</taxon>
        <taxon>Pezizales</taxon>
        <taxon>Ascobolaceae</taxon>
        <taxon>Ascobolus</taxon>
    </lineage>
</organism>
<keyword evidence="2" id="KW-1185">Reference proteome</keyword>
<gene>
    <name evidence="1" type="ORF">BJ508DRAFT_377010</name>
</gene>
<dbReference type="EMBL" id="ML119686">
    <property type="protein sequence ID" value="RPA80646.1"/>
    <property type="molecule type" value="Genomic_DNA"/>
</dbReference>
<name>A0A3N4I5F1_ASCIM</name>
<reference evidence="1 2" key="1">
    <citation type="journal article" date="2018" name="Nat. Ecol. Evol.">
        <title>Pezizomycetes genomes reveal the molecular basis of ectomycorrhizal truffle lifestyle.</title>
        <authorList>
            <person name="Murat C."/>
            <person name="Payen T."/>
            <person name="Noel B."/>
            <person name="Kuo A."/>
            <person name="Morin E."/>
            <person name="Chen J."/>
            <person name="Kohler A."/>
            <person name="Krizsan K."/>
            <person name="Balestrini R."/>
            <person name="Da Silva C."/>
            <person name="Montanini B."/>
            <person name="Hainaut M."/>
            <person name="Levati E."/>
            <person name="Barry K.W."/>
            <person name="Belfiori B."/>
            <person name="Cichocki N."/>
            <person name="Clum A."/>
            <person name="Dockter R.B."/>
            <person name="Fauchery L."/>
            <person name="Guy J."/>
            <person name="Iotti M."/>
            <person name="Le Tacon F."/>
            <person name="Lindquist E.A."/>
            <person name="Lipzen A."/>
            <person name="Malagnac F."/>
            <person name="Mello A."/>
            <person name="Molinier V."/>
            <person name="Miyauchi S."/>
            <person name="Poulain J."/>
            <person name="Riccioni C."/>
            <person name="Rubini A."/>
            <person name="Sitrit Y."/>
            <person name="Splivallo R."/>
            <person name="Traeger S."/>
            <person name="Wang M."/>
            <person name="Zifcakova L."/>
            <person name="Wipf D."/>
            <person name="Zambonelli A."/>
            <person name="Paolocci F."/>
            <person name="Nowrousian M."/>
            <person name="Ottonello S."/>
            <person name="Baldrian P."/>
            <person name="Spatafora J.W."/>
            <person name="Henrissat B."/>
            <person name="Nagy L.G."/>
            <person name="Aury J.M."/>
            <person name="Wincker P."/>
            <person name="Grigoriev I.V."/>
            <person name="Bonfante P."/>
            <person name="Martin F.M."/>
        </authorList>
    </citation>
    <scope>NUCLEOTIDE SEQUENCE [LARGE SCALE GENOMIC DNA]</scope>
    <source>
        <strain evidence="1 2">RN42</strain>
    </source>
</reference>
<evidence type="ECO:0000313" key="1">
    <source>
        <dbReference type="EMBL" id="RPA80646.1"/>
    </source>
</evidence>
<protein>
    <submittedName>
        <fullName evidence="1">Uncharacterized protein</fullName>
    </submittedName>
</protein>
<dbReference type="AlphaFoldDB" id="A0A3N4I5F1"/>
<dbReference type="Proteomes" id="UP000275078">
    <property type="component" value="Unassembled WGS sequence"/>
</dbReference>
<sequence>MQCARCGTAARSLVRGYPDYDIGSWISSSSVARLPTSPQDYSKLKIPTEEVSFGFRPLSVSEDGHLRRDRLMWTRLSHPIASSWTLLAITHEREGLVVCVHKKEGWGFWTFGVWFCWASVERRTPSAGSETEPSNPNQFPILLKQADLELGSKMWVTTKRAGLRATNDICDFASSMYVLRL</sequence>
<evidence type="ECO:0000313" key="2">
    <source>
        <dbReference type="Proteomes" id="UP000275078"/>
    </source>
</evidence>